<reference evidence="4 5" key="1">
    <citation type="submission" date="2015-06" db="EMBL/GenBank/DDBJ databases">
        <title>Survival trade-offs in plant roots during colonization by closely related pathogenic and mutualistic fungi.</title>
        <authorList>
            <person name="Hacquard S."/>
            <person name="Kracher B."/>
            <person name="Hiruma K."/>
            <person name="Weinman A."/>
            <person name="Muench P."/>
            <person name="Garrido Oter R."/>
            <person name="Ver Loren van Themaat E."/>
            <person name="Dallerey J.-F."/>
            <person name="Damm U."/>
            <person name="Henrissat B."/>
            <person name="Lespinet O."/>
            <person name="Thon M."/>
            <person name="Kemen E."/>
            <person name="McHardy A.C."/>
            <person name="Schulze-Lefert P."/>
            <person name="O'Connell R.J."/>
        </authorList>
    </citation>
    <scope>NUCLEOTIDE SEQUENCE [LARGE SCALE GENOMIC DNA]</scope>
    <source>
        <strain evidence="4 5">0861</strain>
    </source>
</reference>
<dbReference type="EMBL" id="LFIV01000004">
    <property type="protein sequence ID" value="KZL78022.1"/>
    <property type="molecule type" value="Genomic_DNA"/>
</dbReference>
<dbReference type="SUPFAM" id="SSF51322">
    <property type="entry name" value="Cyanovirin-N"/>
    <property type="match status" value="1"/>
</dbReference>
<keyword evidence="5" id="KW-1185">Reference proteome</keyword>
<proteinExistence type="predicted"/>
<comment type="caution">
    <text evidence="4">The sequence shown here is derived from an EMBL/GenBank/DDBJ whole genome shotgun (WGS) entry which is preliminary data.</text>
</comment>
<evidence type="ECO:0000256" key="2">
    <source>
        <dbReference type="SAM" id="SignalP"/>
    </source>
</evidence>
<feature type="chain" id="PRO_5007882892" evidence="2">
    <location>
        <begin position="21"/>
        <end position="318"/>
    </location>
</feature>
<gene>
    <name evidence="4" type="ORF">CT0861_04093</name>
</gene>
<dbReference type="InterPro" id="IPR036673">
    <property type="entry name" value="Cyanovirin-N_sf"/>
</dbReference>
<feature type="compositionally biased region" description="Acidic residues" evidence="1">
    <location>
        <begin position="125"/>
        <end position="144"/>
    </location>
</feature>
<evidence type="ECO:0000313" key="5">
    <source>
        <dbReference type="Proteomes" id="UP000076552"/>
    </source>
</evidence>
<dbReference type="AlphaFoldDB" id="A0A166YT29"/>
<dbReference type="Proteomes" id="UP000076552">
    <property type="component" value="Unassembled WGS sequence"/>
</dbReference>
<protein>
    <submittedName>
        <fullName evidence="4">CVNH domain-containing protein</fullName>
    </submittedName>
</protein>
<dbReference type="InterPro" id="IPR011058">
    <property type="entry name" value="Cyanovirin-N"/>
</dbReference>
<keyword evidence="2" id="KW-0732">Signal</keyword>
<feature type="region of interest" description="Disordered" evidence="1">
    <location>
        <begin position="109"/>
        <end position="196"/>
    </location>
</feature>
<feature type="domain" description="Cyanovirin-N" evidence="3">
    <location>
        <begin position="200"/>
        <end position="301"/>
    </location>
</feature>
<feature type="signal peptide" evidence="2">
    <location>
        <begin position="1"/>
        <end position="20"/>
    </location>
</feature>
<evidence type="ECO:0000313" key="4">
    <source>
        <dbReference type="EMBL" id="KZL78022.1"/>
    </source>
</evidence>
<dbReference type="Pfam" id="PF08881">
    <property type="entry name" value="CVNH"/>
    <property type="match status" value="1"/>
</dbReference>
<organism evidence="4 5">
    <name type="scientific">Colletotrichum tofieldiae</name>
    <dbReference type="NCBI Taxonomy" id="708197"/>
    <lineage>
        <taxon>Eukaryota</taxon>
        <taxon>Fungi</taxon>
        <taxon>Dikarya</taxon>
        <taxon>Ascomycota</taxon>
        <taxon>Pezizomycotina</taxon>
        <taxon>Sordariomycetes</taxon>
        <taxon>Hypocreomycetidae</taxon>
        <taxon>Glomerellales</taxon>
        <taxon>Glomerellaceae</taxon>
        <taxon>Colletotrichum</taxon>
        <taxon>Colletotrichum spaethianum species complex</taxon>
    </lineage>
</organism>
<accession>A0A166YT29</accession>
<name>A0A166YT29_9PEZI</name>
<evidence type="ECO:0000256" key="1">
    <source>
        <dbReference type="SAM" id="MobiDB-lite"/>
    </source>
</evidence>
<evidence type="ECO:0000259" key="3">
    <source>
        <dbReference type="Pfam" id="PF08881"/>
    </source>
</evidence>
<sequence>MKVLAAVCLMAGLVITLINAHNHSITTASTTTAFLTHSSKPIKAIITATPNRSVLVIPPTAFQTITTASTKSNSAGGIPVVHQKSLDTLLATISKNRISNAVNSNRAENTAKRFSDKNLFGAGSENEDIPEEGGPEKDPGDEDGTGLYRGEGPFNPSVGDASLVAGVSEPTRPAGPSTPSLPAGPSPEDGPLSTGKTGGFMKTCAANWVVWGFNNVIWANCRGSGDRRGSLFWSRLGLDHMLGNDRGQLVYQRDGSFSSTCVDCGRWGKTHLACRCLNGRGEYRATSINLDKYIGNHDGLLCSAYECGTREAPPPDGK</sequence>
<dbReference type="Gene3D" id="2.30.60.10">
    <property type="entry name" value="Cyanovirin-N"/>
    <property type="match status" value="1"/>
</dbReference>